<dbReference type="Proteomes" id="UP000224413">
    <property type="component" value="Unassembled WGS sequence"/>
</dbReference>
<reference evidence="1 2" key="1">
    <citation type="submission" date="2017-09" db="EMBL/GenBank/DDBJ databases">
        <title>Large-scale bioinformatics analysis of Bacillus genomes uncovers conserved roles of natural products in bacterial physiology.</title>
        <authorList>
            <consortium name="Agbiome Team Llc"/>
            <person name="Bleich R.M."/>
            <person name="Grubbs K.J."/>
            <person name="Santa Maria K.C."/>
            <person name="Allen S.E."/>
            <person name="Farag S."/>
            <person name="Shank E.A."/>
            <person name="Bowers A."/>
        </authorList>
    </citation>
    <scope>NUCLEOTIDE SEQUENCE [LARGE SCALE GENOMIC DNA]</scope>
    <source>
        <strain evidence="1 2">AFS083741</strain>
    </source>
</reference>
<feature type="non-terminal residue" evidence="1">
    <location>
        <position position="1"/>
    </location>
</feature>
<proteinExistence type="predicted"/>
<evidence type="ECO:0000313" key="1">
    <source>
        <dbReference type="EMBL" id="PFK04175.1"/>
    </source>
</evidence>
<dbReference type="AlphaFoldDB" id="A0A9X6ZVY1"/>
<organism evidence="1 2">
    <name type="scientific">Bacillus cereus</name>
    <dbReference type="NCBI Taxonomy" id="1396"/>
    <lineage>
        <taxon>Bacteria</taxon>
        <taxon>Bacillati</taxon>
        <taxon>Bacillota</taxon>
        <taxon>Bacilli</taxon>
        <taxon>Bacillales</taxon>
        <taxon>Bacillaceae</taxon>
        <taxon>Bacillus</taxon>
        <taxon>Bacillus cereus group</taxon>
    </lineage>
</organism>
<protein>
    <submittedName>
        <fullName evidence="1">Uncharacterized protein</fullName>
    </submittedName>
</protein>
<gene>
    <name evidence="1" type="ORF">COI98_32010</name>
</gene>
<name>A0A9X6ZVY1_BACCE</name>
<accession>A0A9X6ZVY1</accession>
<dbReference type="EMBL" id="NUWJ01000431">
    <property type="protein sequence ID" value="PFK04175.1"/>
    <property type="molecule type" value="Genomic_DNA"/>
</dbReference>
<comment type="caution">
    <text evidence="1">The sequence shown here is derived from an EMBL/GenBank/DDBJ whole genome shotgun (WGS) entry which is preliminary data.</text>
</comment>
<sequence>VLETTLNTFNSSTLNDMNNNNPLRSYFEAILEDGDYLNDWITHLPVDMRDALKAVGKELEGYDVNSGMSENNPVARYIRSVLESGDPFQKILEEEFVESGKWLEIGKKVAGFREQIFKDFYNAPNQKSTKGNVLQSALNNISNMVDDTFKKLNLYGINKQDNIASNLSTLATRAVQPIVQQIDSGPVEINFYNTINNERDVDRMFEKANDWFAERGRNVKIGIGRT</sequence>
<evidence type="ECO:0000313" key="2">
    <source>
        <dbReference type="Proteomes" id="UP000224413"/>
    </source>
</evidence>